<organism evidence="1 2">
    <name type="scientific">Hymenobacter antarcticus</name>
    <dbReference type="NCBI Taxonomy" id="486270"/>
    <lineage>
        <taxon>Bacteria</taxon>
        <taxon>Pseudomonadati</taxon>
        <taxon>Bacteroidota</taxon>
        <taxon>Cytophagia</taxon>
        <taxon>Cytophagales</taxon>
        <taxon>Hymenobacteraceae</taxon>
        <taxon>Hymenobacter</taxon>
    </lineage>
</organism>
<gene>
    <name evidence="1" type="ORF">GCM10022407_17440</name>
</gene>
<proteinExistence type="predicted"/>
<name>A0ABP7PYI2_9BACT</name>
<dbReference type="Proteomes" id="UP001501556">
    <property type="component" value="Unassembled WGS sequence"/>
</dbReference>
<dbReference type="EMBL" id="BAABDI010000009">
    <property type="protein sequence ID" value="GAA3972167.1"/>
    <property type="molecule type" value="Genomic_DNA"/>
</dbReference>
<comment type="caution">
    <text evidence="1">The sequence shown here is derived from an EMBL/GenBank/DDBJ whole genome shotgun (WGS) entry which is preliminary data.</text>
</comment>
<protein>
    <submittedName>
        <fullName evidence="1">Uncharacterized protein</fullName>
    </submittedName>
</protein>
<sequence length="81" mass="8638">MAKVVSGGQKQLGASRKLVVRPIIFSAAAKDNTLMPKRPEGLLHVPDFLEPEPPQLIPNGYGQAAVLFHPDNVAALRAAVN</sequence>
<evidence type="ECO:0000313" key="1">
    <source>
        <dbReference type="EMBL" id="GAA3972167.1"/>
    </source>
</evidence>
<evidence type="ECO:0000313" key="2">
    <source>
        <dbReference type="Proteomes" id="UP001501556"/>
    </source>
</evidence>
<accession>A0ABP7PYI2</accession>
<reference evidence="2" key="1">
    <citation type="journal article" date="2019" name="Int. J. Syst. Evol. Microbiol.">
        <title>The Global Catalogue of Microorganisms (GCM) 10K type strain sequencing project: providing services to taxonomists for standard genome sequencing and annotation.</title>
        <authorList>
            <consortium name="The Broad Institute Genomics Platform"/>
            <consortium name="The Broad Institute Genome Sequencing Center for Infectious Disease"/>
            <person name="Wu L."/>
            <person name="Ma J."/>
        </authorList>
    </citation>
    <scope>NUCLEOTIDE SEQUENCE [LARGE SCALE GENOMIC DNA]</scope>
    <source>
        <strain evidence="2">JCM 17217</strain>
    </source>
</reference>
<keyword evidence="2" id="KW-1185">Reference proteome</keyword>